<feature type="region of interest" description="Disordered" evidence="1">
    <location>
        <begin position="18"/>
        <end position="67"/>
    </location>
</feature>
<feature type="compositionally biased region" description="Pro residues" evidence="1">
    <location>
        <begin position="39"/>
        <end position="52"/>
    </location>
</feature>
<dbReference type="EMBL" id="CP089982">
    <property type="protein sequence ID" value="WXA93339.1"/>
    <property type="molecule type" value="Genomic_DNA"/>
</dbReference>
<accession>A0ABZ2K929</accession>
<evidence type="ECO:0008006" key="5">
    <source>
        <dbReference type="Google" id="ProtNLM"/>
    </source>
</evidence>
<dbReference type="RefSeq" id="WP_394843940.1">
    <property type="nucleotide sequence ID" value="NZ_CP089982.1"/>
</dbReference>
<evidence type="ECO:0000313" key="4">
    <source>
        <dbReference type="Proteomes" id="UP001379533"/>
    </source>
</evidence>
<feature type="signal peptide" evidence="2">
    <location>
        <begin position="1"/>
        <end position="23"/>
    </location>
</feature>
<organism evidence="3 4">
    <name type="scientific">Pendulispora brunnea</name>
    <dbReference type="NCBI Taxonomy" id="2905690"/>
    <lineage>
        <taxon>Bacteria</taxon>
        <taxon>Pseudomonadati</taxon>
        <taxon>Myxococcota</taxon>
        <taxon>Myxococcia</taxon>
        <taxon>Myxococcales</taxon>
        <taxon>Sorangiineae</taxon>
        <taxon>Pendulisporaceae</taxon>
        <taxon>Pendulispora</taxon>
    </lineage>
</organism>
<keyword evidence="2" id="KW-0732">Signal</keyword>
<feature type="compositionally biased region" description="Low complexity" evidence="1">
    <location>
        <begin position="29"/>
        <end position="38"/>
    </location>
</feature>
<evidence type="ECO:0000256" key="1">
    <source>
        <dbReference type="SAM" id="MobiDB-lite"/>
    </source>
</evidence>
<sequence length="270" mass="27685">MKTIACGLALTLALVGACGGASSPPPSSSPSQTSAANTPTPPAPAPAEPAPAPAATGAAVAPEEKPDPHAKIVDAIRKDAIACYSAGKKSNPTMNEGHVVLNVAARDGRASCVIPSEGAGLSSEVEACLATRLSREPMPAGETRLAIPLELKDGAIELSKEQPRSGAAGIESLETHGVDRAGIVVMKLMEQINECVLDGMAKKPGLVGFFYVHAKIDPRGNVACAIANRGNDIPEDILTCATDKVSKWHFPKPKHGSGSVTIPIKVGKKL</sequence>
<dbReference type="PROSITE" id="PS51257">
    <property type="entry name" value="PROKAR_LIPOPROTEIN"/>
    <property type="match status" value="1"/>
</dbReference>
<feature type="chain" id="PRO_5047000011" description="AgmX/PglI C-terminal domain-containing protein" evidence="2">
    <location>
        <begin position="24"/>
        <end position="270"/>
    </location>
</feature>
<protein>
    <recommendedName>
        <fullName evidence="5">AgmX/PglI C-terminal domain-containing protein</fullName>
    </recommendedName>
</protein>
<evidence type="ECO:0000256" key="2">
    <source>
        <dbReference type="SAM" id="SignalP"/>
    </source>
</evidence>
<name>A0ABZ2K929_9BACT</name>
<gene>
    <name evidence="3" type="ORF">LZC95_43660</name>
</gene>
<proteinExistence type="predicted"/>
<keyword evidence="4" id="KW-1185">Reference proteome</keyword>
<reference evidence="3 4" key="1">
    <citation type="submission" date="2021-12" db="EMBL/GenBank/DDBJ databases">
        <title>Discovery of the Pendulisporaceae a myxobacterial family with distinct sporulation behavior and unique specialized metabolism.</title>
        <authorList>
            <person name="Garcia R."/>
            <person name="Popoff A."/>
            <person name="Bader C.D."/>
            <person name="Loehr J."/>
            <person name="Walesch S."/>
            <person name="Walt C."/>
            <person name="Boldt J."/>
            <person name="Bunk B."/>
            <person name="Haeckl F.J.F.P.J."/>
            <person name="Gunesch A.P."/>
            <person name="Birkelbach J."/>
            <person name="Nuebel U."/>
            <person name="Pietschmann T."/>
            <person name="Bach T."/>
            <person name="Mueller R."/>
        </authorList>
    </citation>
    <scope>NUCLEOTIDE SEQUENCE [LARGE SCALE GENOMIC DNA]</scope>
    <source>
        <strain evidence="3 4">MSr12523</strain>
    </source>
</reference>
<dbReference type="Proteomes" id="UP001379533">
    <property type="component" value="Chromosome"/>
</dbReference>
<evidence type="ECO:0000313" key="3">
    <source>
        <dbReference type="EMBL" id="WXA93339.1"/>
    </source>
</evidence>